<evidence type="ECO:0008006" key="3">
    <source>
        <dbReference type="Google" id="ProtNLM"/>
    </source>
</evidence>
<protein>
    <recommendedName>
        <fullName evidence="3">Abi family protein</fullName>
    </recommendedName>
</protein>
<keyword evidence="2" id="KW-1185">Reference proteome</keyword>
<evidence type="ECO:0000313" key="2">
    <source>
        <dbReference type="Proteomes" id="UP001569963"/>
    </source>
</evidence>
<dbReference type="Proteomes" id="UP001569963">
    <property type="component" value="Unassembled WGS sequence"/>
</dbReference>
<sequence>MNGHPPVWLHQALSRARFTSYVAAAAGDPERAQRLYWWNLQASAAFYGPLHCLEVALRNALHERLREKYGREDWWSAAPLSPEGRRKVERARANARQNSARRAGARPLVPDDVVAELTFGFWVELLSRRNDRLFWVPCLHRAFTGYSGRRDRLHRDLLSMVLLRNRVMHYEPIHHRDLAKDHQTVYRLMQYISPELAGEARRLDRVPDVLARRNDVCAGVHSSSF</sequence>
<comment type="caution">
    <text evidence="1">The sequence shown here is derived from an EMBL/GenBank/DDBJ whole genome shotgun (WGS) entry which is preliminary data.</text>
</comment>
<gene>
    <name evidence="1" type="ORF">SM611_07805</name>
</gene>
<name>A0ABV4Q721_9ACTN</name>
<dbReference type="RefSeq" id="WP_371948371.1">
    <property type="nucleotide sequence ID" value="NZ_JAXCEI010000003.1"/>
</dbReference>
<accession>A0ABV4Q721</accession>
<organism evidence="1 2">
    <name type="scientific">Actinomadura monticuli</name>
    <dbReference type="NCBI Taxonomy" id="3097367"/>
    <lineage>
        <taxon>Bacteria</taxon>
        <taxon>Bacillati</taxon>
        <taxon>Actinomycetota</taxon>
        <taxon>Actinomycetes</taxon>
        <taxon>Streptosporangiales</taxon>
        <taxon>Thermomonosporaceae</taxon>
        <taxon>Actinomadura</taxon>
    </lineage>
</organism>
<evidence type="ECO:0000313" key="1">
    <source>
        <dbReference type="EMBL" id="MFA1538828.1"/>
    </source>
</evidence>
<reference evidence="1 2" key="1">
    <citation type="submission" date="2023-11" db="EMBL/GenBank/DDBJ databases">
        <title>Actinomadura monticuli sp. nov., isolated from volcanic ash.</title>
        <authorList>
            <person name="Lee S.D."/>
            <person name="Yang H."/>
            <person name="Kim I.S."/>
        </authorList>
    </citation>
    <scope>NUCLEOTIDE SEQUENCE [LARGE SCALE GENOMIC DNA]</scope>
    <source>
        <strain evidence="1 2">DLS-62</strain>
    </source>
</reference>
<proteinExistence type="predicted"/>
<dbReference type="EMBL" id="JAXCEI010000003">
    <property type="protein sequence ID" value="MFA1538828.1"/>
    <property type="molecule type" value="Genomic_DNA"/>
</dbReference>